<accession>A0A1H8UY93</accession>
<proteinExistence type="predicted"/>
<keyword evidence="2" id="KW-0695">RNA-directed DNA polymerase</keyword>
<dbReference type="AlphaFoldDB" id="A0A1H8UY93"/>
<gene>
    <name evidence="2" type="ORF">SAMN04488052_108114</name>
</gene>
<dbReference type="InterPro" id="IPR000477">
    <property type="entry name" value="RT_dom"/>
</dbReference>
<dbReference type="Proteomes" id="UP000199657">
    <property type="component" value="Unassembled WGS sequence"/>
</dbReference>
<sequence length="401" mass="46111">MSTEGQRFSKSRLIDSYRSAFPASDRSVIEPICWKISKEVFKGAWRFPAPKVSSSNGNSIYYFKDVETEIVVRKIDNNIKKSYNIKSSNKDKLIQQTIHLLKEPIPKYIIRLDIRNFFGSFDPSQLLLRLSQEEKVSDETVNLLKALLETTSLSGSQGLPRGLPISSTLSEWRFQEVDRKIRNLDGVYYYGRFVDDMLIFAYENPRSIVKRIESILDVNGFSLNYESEKHTTISVVDKAEPGREVFSYLGYSFSVRCSSDDSDSLEVRVAENKIKKIKSRIIKALLSFGGNSDYTLLKNRIRYLTGHYPVYRVGIKREGLVGGMRCAYPHVSHIEQLKDLDDFKAKALYSGKRSFARKAVGKLSSQQKREIAKISFQKAWEWNKRYMWSGSEITRIAGVFK</sequence>
<evidence type="ECO:0000259" key="1">
    <source>
        <dbReference type="PROSITE" id="PS50878"/>
    </source>
</evidence>
<evidence type="ECO:0000313" key="3">
    <source>
        <dbReference type="Proteomes" id="UP000199657"/>
    </source>
</evidence>
<feature type="domain" description="Reverse transcriptase" evidence="1">
    <location>
        <begin position="1"/>
        <end position="253"/>
    </location>
</feature>
<reference evidence="2 3" key="1">
    <citation type="submission" date="2016-10" db="EMBL/GenBank/DDBJ databases">
        <authorList>
            <person name="de Groot N.N."/>
        </authorList>
    </citation>
    <scope>NUCLEOTIDE SEQUENCE [LARGE SCALE GENOMIC DNA]</scope>
    <source>
        <strain evidence="2 3">CGMCC 1.6291</strain>
    </source>
</reference>
<dbReference type="RefSeq" id="WP_171909948.1">
    <property type="nucleotide sequence ID" value="NZ_FOEG01000008.1"/>
</dbReference>
<dbReference type="GO" id="GO:0003964">
    <property type="term" value="F:RNA-directed DNA polymerase activity"/>
    <property type="evidence" value="ECO:0007669"/>
    <property type="project" value="UniProtKB-KW"/>
</dbReference>
<evidence type="ECO:0000313" key="2">
    <source>
        <dbReference type="EMBL" id="SEP07538.1"/>
    </source>
</evidence>
<dbReference type="NCBIfam" id="NF041747">
    <property type="entry name" value="Drt3a"/>
    <property type="match status" value="1"/>
</dbReference>
<dbReference type="PROSITE" id="PS50878">
    <property type="entry name" value="RT_POL"/>
    <property type="match status" value="1"/>
</dbReference>
<dbReference type="CDD" id="cd01646">
    <property type="entry name" value="RT_Bac_retron_I"/>
    <property type="match status" value="1"/>
</dbReference>
<dbReference type="Pfam" id="PF00078">
    <property type="entry name" value="RVT_1"/>
    <property type="match status" value="1"/>
</dbReference>
<organism evidence="2 3">
    <name type="scientific">Aquisalimonas asiatica</name>
    <dbReference type="NCBI Taxonomy" id="406100"/>
    <lineage>
        <taxon>Bacteria</taxon>
        <taxon>Pseudomonadati</taxon>
        <taxon>Pseudomonadota</taxon>
        <taxon>Gammaproteobacteria</taxon>
        <taxon>Chromatiales</taxon>
        <taxon>Ectothiorhodospiraceae</taxon>
        <taxon>Aquisalimonas</taxon>
    </lineage>
</organism>
<keyword evidence="2" id="KW-0548">Nucleotidyltransferase</keyword>
<name>A0A1H8UY93_9GAMM</name>
<protein>
    <submittedName>
        <fullName evidence="2">Reverse transcriptase (RNA-dependent DNA polymerase)</fullName>
    </submittedName>
</protein>
<dbReference type="EMBL" id="FOEG01000008">
    <property type="protein sequence ID" value="SEP07538.1"/>
    <property type="molecule type" value="Genomic_DNA"/>
</dbReference>
<dbReference type="STRING" id="406100.SAMN04488052_108114"/>
<keyword evidence="2" id="KW-0808">Transferase</keyword>
<keyword evidence="3" id="KW-1185">Reference proteome</keyword>